<keyword evidence="6 11" id="KW-0812">Transmembrane</keyword>
<sequence>MLMGLFISDAFAQAAPQAQQEPGMAGLLLPLAIFAFFYFLFIFPQQRRAKEHKKMVQSIGKGTEVVTNGGILGRVVDLDENFVVLEVSDGIHIQIQRNAIASVLPKGTFKAVRKKIAKAEKTA</sequence>
<keyword evidence="5" id="KW-1003">Cell membrane</keyword>
<dbReference type="PRINTS" id="PR01853">
    <property type="entry name" value="YAJCTRNLCASE"/>
</dbReference>
<comment type="similarity">
    <text evidence="2">Belongs to the YajC family.</text>
</comment>
<dbReference type="Pfam" id="PF02699">
    <property type="entry name" value="YajC"/>
    <property type="match status" value="1"/>
</dbReference>
<keyword evidence="4" id="KW-0813">Transport</keyword>
<evidence type="ECO:0000256" key="8">
    <source>
        <dbReference type="ARBA" id="ARBA00022989"/>
    </source>
</evidence>
<keyword evidence="13" id="KW-1185">Reference proteome</keyword>
<evidence type="ECO:0000256" key="10">
    <source>
        <dbReference type="ARBA" id="ARBA00023136"/>
    </source>
</evidence>
<dbReference type="SMART" id="SM01323">
    <property type="entry name" value="YajC"/>
    <property type="match status" value="1"/>
</dbReference>
<dbReference type="PANTHER" id="PTHR33909">
    <property type="entry name" value="SEC TRANSLOCON ACCESSORY COMPLEX SUBUNIT YAJC"/>
    <property type="match status" value="1"/>
</dbReference>
<evidence type="ECO:0000256" key="5">
    <source>
        <dbReference type="ARBA" id="ARBA00022475"/>
    </source>
</evidence>
<keyword evidence="7" id="KW-0653">Protein transport</keyword>
<dbReference type="NCBIfam" id="TIGR00739">
    <property type="entry name" value="yajC"/>
    <property type="match status" value="1"/>
</dbReference>
<dbReference type="InterPro" id="IPR003849">
    <property type="entry name" value="Preprotein_translocase_YajC"/>
</dbReference>
<keyword evidence="10 11" id="KW-0472">Membrane</keyword>
<evidence type="ECO:0000313" key="12">
    <source>
        <dbReference type="EMBL" id="BCX81845.1"/>
    </source>
</evidence>
<organism evidence="12 13">
    <name type="scientific">Methylomarinovum caldicuralii</name>
    <dbReference type="NCBI Taxonomy" id="438856"/>
    <lineage>
        <taxon>Bacteria</taxon>
        <taxon>Pseudomonadati</taxon>
        <taxon>Pseudomonadota</taxon>
        <taxon>Gammaproteobacteria</taxon>
        <taxon>Methylococcales</taxon>
        <taxon>Methylothermaceae</taxon>
        <taxon>Methylomarinovum</taxon>
    </lineage>
</organism>
<evidence type="ECO:0000256" key="9">
    <source>
        <dbReference type="ARBA" id="ARBA00023010"/>
    </source>
</evidence>
<feature type="transmembrane region" description="Helical" evidence="11">
    <location>
        <begin position="24"/>
        <end position="43"/>
    </location>
</feature>
<reference evidence="13" key="1">
    <citation type="journal article" date="2024" name="Int. J. Syst. Evol. Microbiol.">
        <title>Methylomarinovum tepidoasis sp. nov., a moderately thermophilic methanotroph of the family Methylothermaceae isolated from a deep-sea hydrothermal field.</title>
        <authorList>
            <person name="Hirayama H."/>
            <person name="Takaki Y."/>
            <person name="Abe M."/>
            <person name="Miyazaki M."/>
            <person name="Uematsu K."/>
            <person name="Matsui Y."/>
            <person name="Takai K."/>
        </authorList>
    </citation>
    <scope>NUCLEOTIDE SEQUENCE [LARGE SCALE GENOMIC DNA]</scope>
    <source>
        <strain evidence="13">IT-9</strain>
    </source>
</reference>
<proteinExistence type="inferred from homology"/>
<evidence type="ECO:0000256" key="11">
    <source>
        <dbReference type="SAM" id="Phobius"/>
    </source>
</evidence>
<evidence type="ECO:0000256" key="3">
    <source>
        <dbReference type="ARBA" id="ARBA00014962"/>
    </source>
</evidence>
<dbReference type="PANTHER" id="PTHR33909:SF1">
    <property type="entry name" value="SEC TRANSLOCON ACCESSORY COMPLEX SUBUNIT YAJC"/>
    <property type="match status" value="1"/>
</dbReference>
<dbReference type="Proteomes" id="UP001321825">
    <property type="component" value="Chromosome"/>
</dbReference>
<dbReference type="KEGG" id="mcau:MIT9_P1427"/>
<protein>
    <recommendedName>
        <fullName evidence="3">Sec translocon accessory complex subunit YajC</fullName>
    </recommendedName>
</protein>
<evidence type="ECO:0000256" key="6">
    <source>
        <dbReference type="ARBA" id="ARBA00022692"/>
    </source>
</evidence>
<evidence type="ECO:0000256" key="7">
    <source>
        <dbReference type="ARBA" id="ARBA00022927"/>
    </source>
</evidence>
<dbReference type="GO" id="GO:0005886">
    <property type="term" value="C:plasma membrane"/>
    <property type="evidence" value="ECO:0007669"/>
    <property type="project" value="UniProtKB-SubCell"/>
</dbReference>
<name>A0AAU9CFU9_9GAMM</name>
<gene>
    <name evidence="12" type="ORF">MIT9_P1427</name>
</gene>
<keyword evidence="8 11" id="KW-1133">Transmembrane helix</keyword>
<accession>A0AAU9CFU9</accession>
<dbReference type="GO" id="GO:0015031">
    <property type="term" value="P:protein transport"/>
    <property type="evidence" value="ECO:0007669"/>
    <property type="project" value="UniProtKB-KW"/>
</dbReference>
<evidence type="ECO:0000256" key="2">
    <source>
        <dbReference type="ARBA" id="ARBA00006742"/>
    </source>
</evidence>
<keyword evidence="9" id="KW-0811">Translocation</keyword>
<comment type="subcellular location">
    <subcellularLocation>
        <location evidence="1">Cell membrane</location>
        <topology evidence="1">Single-pass membrane protein</topology>
    </subcellularLocation>
</comment>
<evidence type="ECO:0000256" key="1">
    <source>
        <dbReference type="ARBA" id="ARBA00004162"/>
    </source>
</evidence>
<evidence type="ECO:0000256" key="4">
    <source>
        <dbReference type="ARBA" id="ARBA00022448"/>
    </source>
</evidence>
<dbReference type="AlphaFoldDB" id="A0AAU9CFU9"/>
<evidence type="ECO:0000313" key="13">
    <source>
        <dbReference type="Proteomes" id="UP001321825"/>
    </source>
</evidence>
<dbReference type="EMBL" id="AP024714">
    <property type="protein sequence ID" value="BCX81845.1"/>
    <property type="molecule type" value="Genomic_DNA"/>
</dbReference>